<protein>
    <recommendedName>
        <fullName evidence="4">MSHA biogenesis protein MshF</fullName>
    </recommendedName>
</protein>
<organism evidence="2 3">
    <name type="scientific">Shewanella algae</name>
    <dbReference type="NCBI Taxonomy" id="38313"/>
    <lineage>
        <taxon>Bacteria</taxon>
        <taxon>Pseudomonadati</taxon>
        <taxon>Pseudomonadota</taxon>
        <taxon>Gammaproteobacteria</taxon>
        <taxon>Alteromonadales</taxon>
        <taxon>Shewanellaceae</taxon>
        <taxon>Shewanella</taxon>
    </lineage>
</organism>
<evidence type="ECO:0000256" key="1">
    <source>
        <dbReference type="SAM" id="Phobius"/>
    </source>
</evidence>
<name>A0A380A2H7_9GAMM</name>
<accession>A0A380A2H7</accession>
<keyword evidence="1" id="KW-0812">Transmembrane</keyword>
<keyword evidence="3" id="KW-1185">Reference proteome</keyword>
<evidence type="ECO:0000313" key="2">
    <source>
        <dbReference type="EMBL" id="SUI73226.1"/>
    </source>
</evidence>
<sequence>MPSQHQAEEDLLRTFARLAALLLLLVILAVLGVRYFSAVDQVSARGLQLEHHRLLNVLAMVRSQWLSLGRPEQMQLDWQTLERPEPPGQLAMNRAGWPQAPSRDDSGCVALWQQLLGGMPDKAVIRVQFLHQDQSCCYMSSAGESLSYQMDTGRVIFLTADTDY</sequence>
<evidence type="ECO:0008006" key="4">
    <source>
        <dbReference type="Google" id="ProtNLM"/>
    </source>
</evidence>
<dbReference type="Proteomes" id="UP000254069">
    <property type="component" value="Unassembled WGS sequence"/>
</dbReference>
<dbReference type="RefSeq" id="WP_115389693.1">
    <property type="nucleotide sequence ID" value="NZ_JACDTT010000008.1"/>
</dbReference>
<gene>
    <name evidence="2" type="ORF">NCTC10738_02201</name>
</gene>
<evidence type="ECO:0000313" key="3">
    <source>
        <dbReference type="Proteomes" id="UP000254069"/>
    </source>
</evidence>
<keyword evidence="1" id="KW-0472">Membrane</keyword>
<proteinExistence type="predicted"/>
<reference evidence="2 3" key="1">
    <citation type="submission" date="2018-06" db="EMBL/GenBank/DDBJ databases">
        <authorList>
            <consortium name="Pathogen Informatics"/>
            <person name="Doyle S."/>
        </authorList>
    </citation>
    <scope>NUCLEOTIDE SEQUENCE [LARGE SCALE GENOMIC DNA]</scope>
    <source>
        <strain evidence="2 3">NCTC10738</strain>
    </source>
</reference>
<dbReference type="AlphaFoldDB" id="A0A380A2H7"/>
<feature type="transmembrane region" description="Helical" evidence="1">
    <location>
        <begin position="15"/>
        <end position="36"/>
    </location>
</feature>
<dbReference type="EMBL" id="UGYO01000001">
    <property type="protein sequence ID" value="SUI73226.1"/>
    <property type="molecule type" value="Genomic_DNA"/>
</dbReference>
<keyword evidence="1" id="KW-1133">Transmembrane helix</keyword>